<reference evidence="1 2" key="1">
    <citation type="submission" date="2022-04" db="EMBL/GenBank/DDBJ databases">
        <title>Genome sequence of C. roseum typestrain.</title>
        <authorList>
            <person name="Poehlein A."/>
            <person name="Schoch T."/>
            <person name="Duerre P."/>
            <person name="Daniel R."/>
        </authorList>
    </citation>
    <scope>NUCLEOTIDE SEQUENCE [LARGE SCALE GENOMIC DNA]</scope>
    <source>
        <strain evidence="1 2">DSM 7320</strain>
    </source>
</reference>
<dbReference type="RefSeq" id="WP_077832666.1">
    <property type="nucleotide sequence ID" value="NZ_CP096983.1"/>
</dbReference>
<dbReference type="KEGG" id="crw:CROST_020570"/>
<dbReference type="Gene3D" id="3.40.50.720">
    <property type="entry name" value="NAD(P)-binding Rossmann-like Domain"/>
    <property type="match status" value="1"/>
</dbReference>
<protein>
    <submittedName>
        <fullName evidence="1">Uncharacterized protein</fullName>
    </submittedName>
</protein>
<name>A0A1S8MD93_9CLOT</name>
<sequence>MNQVKKNSIVKNKEVIKNPKVSIILYVDNECDMVSLKSSMESVLNQEFKEFELIVVGDYLGKTLENLIINYIHVDNRVIYMKNIKKSESPALIINQGLDIIRGKYIAYQSQYGYWGKDALQFMYNKISCIPNESLVYAKIKIVNDKKYGDIEIGQDFRYDELLDRNFIVSNSIIHNSSIIKKFGGFNTNISIKMFYEWETWIRWSSKIQFIFVNKIIGGIKNYNIQLFTNDLSMKELNIFRSSILKARTEGTNKYSFDIDRKITILVIKVFFDPTLDVTVTNFMNLLSDQYNMIYISSHQLNEEILDMVDIVILHRTYDRAASEFLNLAKHKNKPVIYWLDDDLLNVHKFITGFLIPDTTQFDELVYQIKNADLIVSASSQISRSVTKYNANIRELKITILKKYIKEDFSQNNDSFKIAYIGNPRKSEMDLIWDDLISISNQYRGKVEFYFWGYIPERIKEIKASRVYTEKYTMSYYEYLNRLKKEKFNLIIAPLFESEFNNGKSPTKYLEACVCGAVGLYSDVSTYDGVIDGVNGFKVKNEKYAWNDKIQKIIEMDSCELKLIYNNAVKNVIEEHSTESQLHIFEDIMFKLRSSKVEPDTAADYKDKPVNFREWNIFSGLDVLINSFSVYERILFEKYYFEIKFALKKVKSYKKLMNQPISYFIWGASDLGIIMEKIISIVFPNLKLIGFLDKFKMGLFRGINIYNVNELLNYKFEYIFIATSRGRCEVEKELMKLKFQKYKNFVSIIY</sequence>
<dbReference type="SUPFAM" id="SSF53756">
    <property type="entry name" value="UDP-Glycosyltransferase/glycogen phosphorylase"/>
    <property type="match status" value="1"/>
</dbReference>
<keyword evidence="2" id="KW-1185">Reference proteome</keyword>
<dbReference type="AlphaFoldDB" id="A0A1S8MD93"/>
<evidence type="ECO:0000313" key="1">
    <source>
        <dbReference type="EMBL" id="URZ11340.1"/>
    </source>
</evidence>
<evidence type="ECO:0000313" key="2">
    <source>
        <dbReference type="Proteomes" id="UP000190951"/>
    </source>
</evidence>
<accession>A0A1S8MD93</accession>
<dbReference type="Proteomes" id="UP000190951">
    <property type="component" value="Chromosome"/>
</dbReference>
<proteinExistence type="predicted"/>
<dbReference type="EMBL" id="CP096983">
    <property type="protein sequence ID" value="URZ11340.1"/>
    <property type="molecule type" value="Genomic_DNA"/>
</dbReference>
<dbReference type="Gene3D" id="3.90.550.10">
    <property type="entry name" value="Spore Coat Polysaccharide Biosynthesis Protein SpsA, Chain A"/>
    <property type="match status" value="1"/>
</dbReference>
<dbReference type="InterPro" id="IPR029044">
    <property type="entry name" value="Nucleotide-diphossugar_trans"/>
</dbReference>
<dbReference type="STRING" id="84029.CROST_37370"/>
<gene>
    <name evidence="1" type="ORF">CROST_020570</name>
</gene>
<organism evidence="1 2">
    <name type="scientific">Clostridium felsineum</name>
    <dbReference type="NCBI Taxonomy" id="36839"/>
    <lineage>
        <taxon>Bacteria</taxon>
        <taxon>Bacillati</taxon>
        <taxon>Bacillota</taxon>
        <taxon>Clostridia</taxon>
        <taxon>Eubacteriales</taxon>
        <taxon>Clostridiaceae</taxon>
        <taxon>Clostridium</taxon>
    </lineage>
</organism>
<dbReference type="SUPFAM" id="SSF53448">
    <property type="entry name" value="Nucleotide-diphospho-sugar transferases"/>
    <property type="match status" value="1"/>
</dbReference>